<comment type="similarity">
    <text evidence="1">Belongs to the CNOT2/3/5 family.</text>
</comment>
<dbReference type="GO" id="GO:0030015">
    <property type="term" value="C:CCR4-NOT core complex"/>
    <property type="evidence" value="ECO:0007669"/>
    <property type="project" value="InterPro"/>
</dbReference>
<accession>A0A167PHX0</accession>
<dbReference type="Proteomes" id="UP000077315">
    <property type="component" value="Unassembled WGS sequence"/>
</dbReference>
<protein>
    <recommendedName>
        <fullName evidence="5">NOT2/NOT3/NOT5 C-terminal domain-containing protein</fullName>
    </recommendedName>
</protein>
<dbReference type="Gene3D" id="2.30.30.1020">
    <property type="entry name" value="CCR4-NOT complex subunit 2/3/5, C-terminal domain"/>
    <property type="match status" value="1"/>
</dbReference>
<dbReference type="GO" id="GO:0000289">
    <property type="term" value="P:nuclear-transcribed mRNA poly(A) tail shortening"/>
    <property type="evidence" value="ECO:0007669"/>
    <property type="project" value="UniProtKB-ARBA"/>
</dbReference>
<evidence type="ECO:0000256" key="1">
    <source>
        <dbReference type="ARBA" id="ARBA00007682"/>
    </source>
</evidence>
<evidence type="ECO:0000313" key="7">
    <source>
        <dbReference type="Proteomes" id="UP000077315"/>
    </source>
</evidence>
<dbReference type="PANTHER" id="PTHR23326">
    <property type="entry name" value="CCR4 NOT-RELATED"/>
    <property type="match status" value="1"/>
</dbReference>
<keyword evidence="2" id="KW-0805">Transcription regulation</keyword>
<evidence type="ECO:0000313" key="6">
    <source>
        <dbReference type="EMBL" id="OAD77956.1"/>
    </source>
</evidence>
<gene>
    <name evidence="6" type="ORF">PHYBLDRAFT_68547</name>
</gene>
<dbReference type="InParanoid" id="A0A167PHX0"/>
<evidence type="ECO:0000256" key="4">
    <source>
        <dbReference type="SAM" id="MobiDB-lite"/>
    </source>
</evidence>
<dbReference type="InterPro" id="IPR038635">
    <property type="entry name" value="CCR4-NOT_su2/3/5_C_sf"/>
</dbReference>
<dbReference type="OrthoDB" id="25391at2759"/>
<organism evidence="6 7">
    <name type="scientific">Phycomyces blakesleeanus (strain ATCC 8743b / DSM 1359 / FGSC 10004 / NBRC 33097 / NRRL 1555)</name>
    <dbReference type="NCBI Taxonomy" id="763407"/>
    <lineage>
        <taxon>Eukaryota</taxon>
        <taxon>Fungi</taxon>
        <taxon>Fungi incertae sedis</taxon>
        <taxon>Mucoromycota</taxon>
        <taxon>Mucoromycotina</taxon>
        <taxon>Mucoromycetes</taxon>
        <taxon>Mucorales</taxon>
        <taxon>Phycomycetaceae</taxon>
        <taxon>Phycomyces</taxon>
    </lineage>
</organism>
<name>A0A167PHX0_PHYB8</name>
<reference evidence="7" key="1">
    <citation type="submission" date="2015-06" db="EMBL/GenBank/DDBJ databases">
        <title>Expansion of signal transduction pathways in fungi by whole-genome duplication.</title>
        <authorList>
            <consortium name="DOE Joint Genome Institute"/>
            <person name="Corrochano L.M."/>
            <person name="Kuo A."/>
            <person name="Marcet-Houben M."/>
            <person name="Polaino S."/>
            <person name="Salamov A."/>
            <person name="Villalobos J.M."/>
            <person name="Alvarez M.I."/>
            <person name="Avalos J."/>
            <person name="Benito E.P."/>
            <person name="Benoit I."/>
            <person name="Burger G."/>
            <person name="Camino L.P."/>
            <person name="Canovas D."/>
            <person name="Cerda-Olmedo E."/>
            <person name="Cheng J.-F."/>
            <person name="Dominguez A."/>
            <person name="Elias M."/>
            <person name="Eslava A.P."/>
            <person name="Glaser F."/>
            <person name="Grimwood J."/>
            <person name="Gutierrez G."/>
            <person name="Heitman J."/>
            <person name="Henrissat B."/>
            <person name="Iturriaga E.A."/>
            <person name="Lang B.F."/>
            <person name="Lavin J.L."/>
            <person name="Lee S."/>
            <person name="Li W."/>
            <person name="Lindquist E."/>
            <person name="Lopez-Garcia S."/>
            <person name="Luque E.M."/>
            <person name="Marcos A.T."/>
            <person name="Martin J."/>
            <person name="McCluskey K."/>
            <person name="Medina H.R."/>
            <person name="Miralles-Duran A."/>
            <person name="Miyazaki A."/>
            <person name="Munoz-Torres E."/>
            <person name="Oguiza J.A."/>
            <person name="Ohm R."/>
            <person name="Olmedo M."/>
            <person name="Orejas M."/>
            <person name="Ortiz-Castellanos L."/>
            <person name="Pisabarro A.G."/>
            <person name="Rodriguez-Romero J."/>
            <person name="Ruiz-Herrera J."/>
            <person name="Ruiz-Vazquez R."/>
            <person name="Sanz C."/>
            <person name="Schackwitz W."/>
            <person name="Schmutz J."/>
            <person name="Shahriari M."/>
            <person name="Shelest E."/>
            <person name="Silva-Franco F."/>
            <person name="Soanes D."/>
            <person name="Syed K."/>
            <person name="Tagua V.G."/>
            <person name="Talbot N.J."/>
            <person name="Thon M."/>
            <person name="De vries R.P."/>
            <person name="Wiebenga A."/>
            <person name="Yadav J.S."/>
            <person name="Braun E.L."/>
            <person name="Baker S."/>
            <person name="Garre V."/>
            <person name="Horwitz B."/>
            <person name="Torres-Martinez S."/>
            <person name="Idnurm A."/>
            <person name="Herrera-Estrella A."/>
            <person name="Gabaldon T."/>
            <person name="Grigoriev I.V."/>
        </authorList>
    </citation>
    <scope>NUCLEOTIDE SEQUENCE [LARGE SCALE GENOMIC DNA]</scope>
    <source>
        <strain evidence="7">NRRL 1555(-)</strain>
    </source>
</reference>
<dbReference type="InterPro" id="IPR040168">
    <property type="entry name" value="Not2/3/5"/>
</dbReference>
<evidence type="ECO:0000259" key="5">
    <source>
        <dbReference type="Pfam" id="PF04153"/>
    </source>
</evidence>
<proteinExistence type="inferred from homology"/>
<feature type="region of interest" description="Disordered" evidence="4">
    <location>
        <begin position="1"/>
        <end position="45"/>
    </location>
</feature>
<evidence type="ECO:0000256" key="3">
    <source>
        <dbReference type="ARBA" id="ARBA00023163"/>
    </source>
</evidence>
<dbReference type="AlphaFoldDB" id="A0A167PHX0"/>
<keyword evidence="7" id="KW-1185">Reference proteome</keyword>
<dbReference type="RefSeq" id="XP_018295996.1">
    <property type="nucleotide sequence ID" value="XM_018441971.1"/>
</dbReference>
<dbReference type="VEuPathDB" id="FungiDB:PHYBLDRAFT_68547"/>
<sequence>MLALTHMLSSSPSQSHGSASFVPGSAGIQSPAPQSPASSQPLATQSTNITTTTTISNNSSSSSSSSSFSTASPFHSSFLVSSQKIGIMQNDHNYGLLSTLKPTSSVLLSSVTSDILLNPATVMAANRQNIIDKEYEPVKIPKDFSTLDEDSHTIHSQRQEQQSVVSGRVYHEEEDLLAKTHAQNGTGHGTDPGTDIIINVPVPFDVNLQDVLETKAATKEHLLDSVWKNRISNRLGLFPGTAATSRNLNDTSSFTIPNNNTNHANEPTVSYDLMGLLEYMHHSNQQWTMLGQGNDPSSFGLDLKSSTDLHTTFMSPWYDADHATLHNIPVTFKQKTEYCIPSVRPIQQVTEKMSLDSLFVMFYANPRDALQELAARELYKRQWRFHKNLQLWLCKESGTDLVGQSATCERGSYHFFDPTTWNSFQKEYTVMYDALEIRDNEWYQQ</sequence>
<dbReference type="GO" id="GO:0006355">
    <property type="term" value="P:regulation of DNA-templated transcription"/>
    <property type="evidence" value="ECO:0007669"/>
    <property type="project" value="InterPro"/>
</dbReference>
<keyword evidence="3" id="KW-0804">Transcription</keyword>
<feature type="compositionally biased region" description="Low complexity" evidence="4">
    <location>
        <begin position="9"/>
        <end position="45"/>
    </location>
</feature>
<dbReference type="GeneID" id="29002877"/>
<dbReference type="STRING" id="763407.A0A167PHX0"/>
<dbReference type="InterPro" id="IPR007282">
    <property type="entry name" value="NOT2/3/5_C"/>
</dbReference>
<evidence type="ECO:0000256" key="2">
    <source>
        <dbReference type="ARBA" id="ARBA00023015"/>
    </source>
</evidence>
<dbReference type="EMBL" id="KV440974">
    <property type="protein sequence ID" value="OAD77956.1"/>
    <property type="molecule type" value="Genomic_DNA"/>
</dbReference>
<dbReference type="Pfam" id="PF04153">
    <property type="entry name" value="NOT2_3_5_C"/>
    <property type="match status" value="1"/>
</dbReference>
<feature type="domain" description="NOT2/NOT3/NOT5 C-terminal" evidence="5">
    <location>
        <begin position="311"/>
        <end position="435"/>
    </location>
</feature>